<evidence type="ECO:0000256" key="2">
    <source>
        <dbReference type="ARBA" id="ARBA00023186"/>
    </source>
</evidence>
<dbReference type="Pfam" id="PF01025">
    <property type="entry name" value="GrpE"/>
    <property type="match status" value="1"/>
</dbReference>
<dbReference type="HAMAP" id="MF_01151">
    <property type="entry name" value="GrpE"/>
    <property type="match status" value="1"/>
</dbReference>
<evidence type="ECO:0000256" key="6">
    <source>
        <dbReference type="SAM" id="MobiDB-lite"/>
    </source>
</evidence>
<evidence type="ECO:0000256" key="5">
    <source>
        <dbReference type="RuleBase" id="RU004478"/>
    </source>
</evidence>
<dbReference type="GO" id="GO:0051087">
    <property type="term" value="F:protein-folding chaperone binding"/>
    <property type="evidence" value="ECO:0007669"/>
    <property type="project" value="InterPro"/>
</dbReference>
<reference evidence="7" key="1">
    <citation type="submission" date="2020-10" db="EMBL/GenBank/DDBJ databases">
        <authorList>
            <person name="Gilroy R."/>
        </authorList>
    </citation>
    <scope>NUCLEOTIDE SEQUENCE</scope>
    <source>
        <strain evidence="7">10406</strain>
    </source>
</reference>
<dbReference type="GO" id="GO:0042803">
    <property type="term" value="F:protein homodimerization activity"/>
    <property type="evidence" value="ECO:0007669"/>
    <property type="project" value="InterPro"/>
</dbReference>
<reference evidence="7" key="2">
    <citation type="journal article" date="2021" name="PeerJ">
        <title>Extensive microbial diversity within the chicken gut microbiome revealed by metagenomics and culture.</title>
        <authorList>
            <person name="Gilroy R."/>
            <person name="Ravi A."/>
            <person name="Getino M."/>
            <person name="Pursley I."/>
            <person name="Horton D.L."/>
            <person name="Alikhan N.F."/>
            <person name="Baker D."/>
            <person name="Gharbi K."/>
            <person name="Hall N."/>
            <person name="Watson M."/>
            <person name="Adriaenssens E.M."/>
            <person name="Foster-Nyarko E."/>
            <person name="Jarju S."/>
            <person name="Secka A."/>
            <person name="Antonio M."/>
            <person name="Oren A."/>
            <person name="Chaudhuri R.R."/>
            <person name="La Ragione R."/>
            <person name="Hildebrand F."/>
            <person name="Pallen M.J."/>
        </authorList>
    </citation>
    <scope>NUCLEOTIDE SEQUENCE</scope>
    <source>
        <strain evidence="7">10406</strain>
    </source>
</reference>
<dbReference type="InterPro" id="IPR000740">
    <property type="entry name" value="GrpE"/>
</dbReference>
<evidence type="ECO:0000256" key="3">
    <source>
        <dbReference type="HAMAP-Rule" id="MF_01151"/>
    </source>
</evidence>
<dbReference type="Proteomes" id="UP000886857">
    <property type="component" value="Unassembled WGS sequence"/>
</dbReference>
<comment type="subcellular location">
    <subcellularLocation>
        <location evidence="3">Cytoplasm</location>
    </subcellularLocation>
</comment>
<dbReference type="PANTHER" id="PTHR21237:SF23">
    <property type="entry name" value="GRPE PROTEIN HOMOLOG, MITOCHONDRIAL"/>
    <property type="match status" value="1"/>
</dbReference>
<dbReference type="InterPro" id="IPR013805">
    <property type="entry name" value="GrpE_CC"/>
</dbReference>
<dbReference type="PRINTS" id="PR00773">
    <property type="entry name" value="GRPEPROTEIN"/>
</dbReference>
<dbReference type="EMBL" id="DVOE01000013">
    <property type="protein sequence ID" value="HIU98451.1"/>
    <property type="molecule type" value="Genomic_DNA"/>
</dbReference>
<comment type="function">
    <text evidence="3 4">Participates actively in the response to hyperosmotic and heat shock by preventing the aggregation of stress-denatured proteins, in association with DnaK and GrpE. It is the nucleotide exchange factor for DnaK and may function as a thermosensor. Unfolded proteins bind initially to DnaJ; upon interaction with the DnaJ-bound protein, DnaK hydrolyzes its bound ATP, resulting in the formation of a stable complex. GrpE releases ADP from DnaK; ATP binding to DnaK triggers the release of the substrate protein, thus completing the reaction cycle. Several rounds of ATP-dependent interactions between DnaJ, DnaK and GrpE are required for fully efficient folding.</text>
</comment>
<proteinExistence type="inferred from homology"/>
<dbReference type="GO" id="GO:0006457">
    <property type="term" value="P:protein folding"/>
    <property type="evidence" value="ECO:0007669"/>
    <property type="project" value="InterPro"/>
</dbReference>
<keyword evidence="2 3" id="KW-0143">Chaperone</keyword>
<sequence>MKNKDIKDNRTEKAEEKAAAQEKPAEGELDREAMGDEKYIEALEHKVGELMAENASSRAVTLRLQADFDNYRKRNAALAEEMKALGKSMVIERLLGVLDNCALARKYITDEAHLTGFDMMERQLVDALSAFGLEEIAADGADFDPAVMSAVERVKGAPEQDGKVVEVLAKGYKLGGKVLRPASVKVGAV</sequence>
<dbReference type="GO" id="GO:0005737">
    <property type="term" value="C:cytoplasm"/>
    <property type="evidence" value="ECO:0007669"/>
    <property type="project" value="UniProtKB-SubCell"/>
</dbReference>
<dbReference type="SUPFAM" id="SSF58014">
    <property type="entry name" value="Coiled-coil domain of nucleotide exchange factor GrpE"/>
    <property type="match status" value="1"/>
</dbReference>
<dbReference type="GO" id="GO:0000774">
    <property type="term" value="F:adenyl-nucleotide exchange factor activity"/>
    <property type="evidence" value="ECO:0007669"/>
    <property type="project" value="InterPro"/>
</dbReference>
<dbReference type="GO" id="GO:0051082">
    <property type="term" value="F:unfolded protein binding"/>
    <property type="evidence" value="ECO:0007669"/>
    <property type="project" value="TreeGrafter"/>
</dbReference>
<evidence type="ECO:0000313" key="7">
    <source>
        <dbReference type="EMBL" id="HIU98451.1"/>
    </source>
</evidence>
<dbReference type="Gene3D" id="3.90.20.20">
    <property type="match status" value="1"/>
</dbReference>
<name>A0A9D1SW73_9FIRM</name>
<feature type="region of interest" description="Disordered" evidence="6">
    <location>
        <begin position="1"/>
        <end position="33"/>
    </location>
</feature>
<protein>
    <recommendedName>
        <fullName evidence="3 4">Protein GrpE</fullName>
    </recommendedName>
    <alternativeName>
        <fullName evidence="3">HSP-70 cofactor</fullName>
    </alternativeName>
</protein>
<comment type="caution">
    <text evidence="7">The sequence shown here is derived from an EMBL/GenBank/DDBJ whole genome shotgun (WGS) entry which is preliminary data.</text>
</comment>
<dbReference type="PANTHER" id="PTHR21237">
    <property type="entry name" value="GRPE PROTEIN"/>
    <property type="match status" value="1"/>
</dbReference>
<accession>A0A9D1SW73</accession>
<dbReference type="PROSITE" id="PS01071">
    <property type="entry name" value="GRPE"/>
    <property type="match status" value="1"/>
</dbReference>
<comment type="subunit">
    <text evidence="3">Homodimer.</text>
</comment>
<organism evidence="7 8">
    <name type="scientific">Candidatus Limadaptatus stercoripullorum</name>
    <dbReference type="NCBI Taxonomy" id="2840846"/>
    <lineage>
        <taxon>Bacteria</taxon>
        <taxon>Bacillati</taxon>
        <taxon>Bacillota</taxon>
        <taxon>Clostridia</taxon>
        <taxon>Eubacteriales</taxon>
        <taxon>Candidatus Limadaptatus</taxon>
    </lineage>
</organism>
<evidence type="ECO:0000256" key="1">
    <source>
        <dbReference type="ARBA" id="ARBA00009054"/>
    </source>
</evidence>
<evidence type="ECO:0000313" key="8">
    <source>
        <dbReference type="Proteomes" id="UP000886857"/>
    </source>
</evidence>
<dbReference type="AlphaFoldDB" id="A0A9D1SW73"/>
<keyword evidence="3 4" id="KW-0346">Stress response</keyword>
<evidence type="ECO:0000256" key="4">
    <source>
        <dbReference type="RuleBase" id="RU000639"/>
    </source>
</evidence>
<keyword evidence="3" id="KW-0963">Cytoplasm</keyword>
<comment type="similarity">
    <text evidence="1 3 5">Belongs to the GrpE family.</text>
</comment>
<dbReference type="CDD" id="cd00446">
    <property type="entry name" value="GrpE"/>
    <property type="match status" value="1"/>
</dbReference>
<dbReference type="InterPro" id="IPR009012">
    <property type="entry name" value="GrpE_head"/>
</dbReference>
<dbReference type="SUPFAM" id="SSF51064">
    <property type="entry name" value="Head domain of nucleotide exchange factor GrpE"/>
    <property type="match status" value="1"/>
</dbReference>
<gene>
    <name evidence="3" type="primary">grpE</name>
    <name evidence="7" type="ORF">IAC73_01230</name>
</gene>
<dbReference type="Gene3D" id="2.30.22.10">
    <property type="entry name" value="Head domain of nucleotide exchange factor GrpE"/>
    <property type="match status" value="1"/>
</dbReference>